<dbReference type="Proteomes" id="UP000177685">
    <property type="component" value="Unassembled WGS sequence"/>
</dbReference>
<dbReference type="Gene3D" id="2.60.40.10">
    <property type="entry name" value="Immunoglobulins"/>
    <property type="match status" value="1"/>
</dbReference>
<sequence>MDILPAQEFPEITSRLSRKKLLLIFFVIIFLVIGIFVVAPFIAEPTSPPKEIFITNITEGQATITWSTDKPTKGTVKVQNVIYKDDGDKNKKSQGFYATHLVTIGALRPATVYNFEIYQGWRKVYEGTFATAIVLNSVNNPNPVYGRVLDTLNRPQVGVIVYLTGKNENEKSAQALNNTTTEVCPIKSPQLQRQLTLHP</sequence>
<dbReference type="InterPro" id="IPR003961">
    <property type="entry name" value="FN3_dom"/>
</dbReference>
<feature type="transmembrane region" description="Helical" evidence="1">
    <location>
        <begin position="21"/>
        <end position="43"/>
    </location>
</feature>
<accession>A0A1G1VDK5</accession>
<reference evidence="3 4" key="1">
    <citation type="journal article" date="2016" name="Nat. Commun.">
        <title>Thousands of microbial genomes shed light on interconnected biogeochemical processes in an aquifer system.</title>
        <authorList>
            <person name="Anantharaman K."/>
            <person name="Brown C.T."/>
            <person name="Hug L.A."/>
            <person name="Sharon I."/>
            <person name="Castelle C.J."/>
            <person name="Probst A.J."/>
            <person name="Thomas B.C."/>
            <person name="Singh A."/>
            <person name="Wilkins M.J."/>
            <person name="Karaoz U."/>
            <person name="Brodie E.L."/>
            <person name="Williams K.H."/>
            <person name="Hubbard S.S."/>
            <person name="Banfield J.F."/>
        </authorList>
    </citation>
    <scope>NUCLEOTIDE SEQUENCE [LARGE SCALE GENOMIC DNA]</scope>
</reference>
<dbReference type="AlphaFoldDB" id="A0A1G1VDK5"/>
<keyword evidence="1" id="KW-1133">Transmembrane helix</keyword>
<evidence type="ECO:0000313" key="4">
    <source>
        <dbReference type="Proteomes" id="UP000177685"/>
    </source>
</evidence>
<name>A0A1G1VDK5_9BACT</name>
<dbReference type="InterPro" id="IPR013783">
    <property type="entry name" value="Ig-like_fold"/>
</dbReference>
<keyword evidence="1" id="KW-0472">Membrane</keyword>
<proteinExistence type="predicted"/>
<feature type="domain" description="Fibronectin type-III" evidence="2">
    <location>
        <begin position="47"/>
        <end position="118"/>
    </location>
</feature>
<protein>
    <recommendedName>
        <fullName evidence="2">Fibronectin type-III domain-containing protein</fullName>
    </recommendedName>
</protein>
<keyword evidence="1" id="KW-0812">Transmembrane</keyword>
<evidence type="ECO:0000256" key="1">
    <source>
        <dbReference type="SAM" id="Phobius"/>
    </source>
</evidence>
<dbReference type="CDD" id="cd00063">
    <property type="entry name" value="FN3"/>
    <property type="match status" value="1"/>
</dbReference>
<dbReference type="EMBL" id="MHCD01000032">
    <property type="protein sequence ID" value="OGY13518.1"/>
    <property type="molecule type" value="Genomic_DNA"/>
</dbReference>
<organism evidence="3 4">
    <name type="scientific">Candidatus Blackburnbacteria bacterium RIFCSPLOWO2_01_FULL_41_27</name>
    <dbReference type="NCBI Taxonomy" id="1797520"/>
    <lineage>
        <taxon>Bacteria</taxon>
        <taxon>Candidatus Blackburniibacteriota</taxon>
    </lineage>
</organism>
<gene>
    <name evidence="3" type="ORF">A3A58_00395</name>
</gene>
<dbReference type="Pfam" id="PF00041">
    <property type="entry name" value="fn3"/>
    <property type="match status" value="1"/>
</dbReference>
<dbReference type="InterPro" id="IPR036116">
    <property type="entry name" value="FN3_sf"/>
</dbReference>
<dbReference type="SUPFAM" id="SSF49265">
    <property type="entry name" value="Fibronectin type III"/>
    <property type="match status" value="1"/>
</dbReference>
<evidence type="ECO:0000259" key="2">
    <source>
        <dbReference type="Pfam" id="PF00041"/>
    </source>
</evidence>
<comment type="caution">
    <text evidence="3">The sequence shown here is derived from an EMBL/GenBank/DDBJ whole genome shotgun (WGS) entry which is preliminary data.</text>
</comment>
<evidence type="ECO:0000313" key="3">
    <source>
        <dbReference type="EMBL" id="OGY13518.1"/>
    </source>
</evidence>